<name>A0A1R2BNI4_9CILI</name>
<organism evidence="3 4">
    <name type="scientific">Stentor coeruleus</name>
    <dbReference type="NCBI Taxonomy" id="5963"/>
    <lineage>
        <taxon>Eukaryota</taxon>
        <taxon>Sar</taxon>
        <taxon>Alveolata</taxon>
        <taxon>Ciliophora</taxon>
        <taxon>Postciliodesmatophora</taxon>
        <taxon>Heterotrichea</taxon>
        <taxon>Heterotrichida</taxon>
        <taxon>Stentoridae</taxon>
        <taxon>Stentor</taxon>
    </lineage>
</organism>
<dbReference type="PANTHER" id="PTHR42972">
    <property type="entry name" value="TOL-PAL SYSTEM PROTEIN TOLB"/>
    <property type="match status" value="1"/>
</dbReference>
<protein>
    <submittedName>
        <fullName evidence="3">Uncharacterized protein</fullName>
    </submittedName>
</protein>
<evidence type="ECO:0000313" key="3">
    <source>
        <dbReference type="EMBL" id="OMJ78322.1"/>
    </source>
</evidence>
<accession>A0A1R2BNI4</accession>
<keyword evidence="4" id="KW-1185">Reference proteome</keyword>
<dbReference type="InterPro" id="IPR029058">
    <property type="entry name" value="AB_hydrolase_fold"/>
</dbReference>
<keyword evidence="1" id="KW-0732">Signal</keyword>
<feature type="signal peptide" evidence="1">
    <location>
        <begin position="1"/>
        <end position="21"/>
    </location>
</feature>
<gene>
    <name evidence="3" type="ORF">SteCoe_21877</name>
    <name evidence="2" type="ORF">SteCoe_31141</name>
</gene>
<proteinExistence type="predicted"/>
<dbReference type="PANTHER" id="PTHR42972:SF8">
    <property type="entry name" value="POLYHYDROXYBUTYRATE DEPOLYMERASE"/>
    <property type="match status" value="1"/>
</dbReference>
<dbReference type="OrthoDB" id="10264969at2759"/>
<dbReference type="Proteomes" id="UP000187209">
    <property type="component" value="Unassembled WGS sequence"/>
</dbReference>
<comment type="caution">
    <text evidence="3">The sequence shown here is derived from an EMBL/GenBank/DDBJ whole genome shotgun (WGS) entry which is preliminary data.</text>
</comment>
<sequence>MKNYFILFIKLAVSIQFSVSGISSGASFAHQVHVAYSSSVIGAGIISGDIYYCSMGSYARWAAACSVNAFLINTVSNIQAAVNNAADGLIDNTENLKNSNVYIFSGKLDSLIAQPVVEKMLEFYENFQANATTVFNFTAQHAWITSNDGNPCWYLGSPYINNCGYDAAGAILNKLYSNLKPKTSQIPNNLLQFDQSDYTDIWQAGLSNRGWIYIPTSCQGSKCSVHFAFHGCMMYYDLIGDAFIKKSGLNEWAESNNLIIIYPQTRPGSYNPAGCWDVYGYTGPNFAVKSSFQMSAIYAMASTVPLVNWN</sequence>
<dbReference type="Gene3D" id="3.40.50.1820">
    <property type="entry name" value="alpha/beta hydrolase"/>
    <property type="match status" value="1"/>
</dbReference>
<reference evidence="3 4" key="1">
    <citation type="submission" date="2016-11" db="EMBL/GenBank/DDBJ databases">
        <title>The macronuclear genome of Stentor coeruleus: a giant cell with tiny introns.</title>
        <authorList>
            <person name="Slabodnick M."/>
            <person name="Ruby J.G."/>
            <person name="Reiff S.B."/>
            <person name="Swart E.C."/>
            <person name="Gosai S."/>
            <person name="Prabakaran S."/>
            <person name="Witkowska E."/>
            <person name="Larue G.E."/>
            <person name="Fisher S."/>
            <person name="Freeman R.M."/>
            <person name="Gunawardena J."/>
            <person name="Chu W."/>
            <person name="Stover N.A."/>
            <person name="Gregory B.D."/>
            <person name="Nowacki M."/>
            <person name="Derisi J."/>
            <person name="Roy S.W."/>
            <person name="Marshall W.F."/>
            <person name="Sood P."/>
        </authorList>
    </citation>
    <scope>NUCLEOTIDE SEQUENCE [LARGE SCALE GENOMIC DNA]</scope>
    <source>
        <strain evidence="3">WM001</strain>
    </source>
</reference>
<dbReference type="AlphaFoldDB" id="A0A1R2BNI4"/>
<dbReference type="SUPFAM" id="SSF53474">
    <property type="entry name" value="alpha/beta-Hydrolases"/>
    <property type="match status" value="1"/>
</dbReference>
<evidence type="ECO:0000256" key="1">
    <source>
        <dbReference type="SAM" id="SignalP"/>
    </source>
</evidence>
<feature type="chain" id="PRO_5010478216" evidence="1">
    <location>
        <begin position="22"/>
        <end position="310"/>
    </location>
</feature>
<dbReference type="EMBL" id="MPUH01001052">
    <property type="protein sequence ID" value="OMJ70814.1"/>
    <property type="molecule type" value="Genomic_DNA"/>
</dbReference>
<dbReference type="EMBL" id="MPUH01000527">
    <property type="protein sequence ID" value="OMJ78322.1"/>
    <property type="molecule type" value="Genomic_DNA"/>
</dbReference>
<evidence type="ECO:0000313" key="4">
    <source>
        <dbReference type="Proteomes" id="UP000187209"/>
    </source>
</evidence>
<evidence type="ECO:0000313" key="2">
    <source>
        <dbReference type="EMBL" id="OMJ70814.1"/>
    </source>
</evidence>